<comment type="caution">
    <text evidence="1">The sequence shown here is derived from an EMBL/GenBank/DDBJ whole genome shotgun (WGS) entry which is preliminary data.</text>
</comment>
<evidence type="ECO:0000313" key="1">
    <source>
        <dbReference type="EMBL" id="TDG38527.1"/>
    </source>
</evidence>
<dbReference type="Proteomes" id="UP000295192">
    <property type="component" value="Unassembled WGS sequence"/>
</dbReference>
<name>A0A484ANI4_DRONA</name>
<reference evidence="1 2" key="1">
    <citation type="journal article" date="2019" name="J. Hered.">
        <title>An Improved Genome Assembly for Drosophila navojoa, the Basal Species in the mojavensis Cluster.</title>
        <authorList>
            <person name="Vanderlinde T."/>
            <person name="Dupim E.G."/>
            <person name="Nazario-Yepiz N.O."/>
            <person name="Carvalho A.B."/>
        </authorList>
    </citation>
    <scope>NUCLEOTIDE SEQUENCE [LARGE SCALE GENOMIC DNA]</scope>
    <source>
        <strain evidence="1">Navoj_Jal97</strain>
        <tissue evidence="1">Whole organism</tissue>
    </source>
</reference>
<dbReference type="EMBL" id="LSRL02003055">
    <property type="protein sequence ID" value="TDG38527.1"/>
    <property type="molecule type" value="Genomic_DNA"/>
</dbReference>
<sequence>MKKVFEVVRSNLQKTSRDQGRYYSLRRRERKPALVSMVLLRQHQLSIAAESFAAKLAPKFD</sequence>
<organism evidence="1 2">
    <name type="scientific">Drosophila navojoa</name>
    <name type="common">Fruit fly</name>
    <dbReference type="NCBI Taxonomy" id="7232"/>
    <lineage>
        <taxon>Eukaryota</taxon>
        <taxon>Metazoa</taxon>
        <taxon>Ecdysozoa</taxon>
        <taxon>Arthropoda</taxon>
        <taxon>Hexapoda</taxon>
        <taxon>Insecta</taxon>
        <taxon>Pterygota</taxon>
        <taxon>Neoptera</taxon>
        <taxon>Endopterygota</taxon>
        <taxon>Diptera</taxon>
        <taxon>Brachycera</taxon>
        <taxon>Muscomorpha</taxon>
        <taxon>Ephydroidea</taxon>
        <taxon>Drosophilidae</taxon>
        <taxon>Drosophila</taxon>
    </lineage>
</organism>
<dbReference type="AlphaFoldDB" id="A0A484ANI4"/>
<feature type="non-terminal residue" evidence="1">
    <location>
        <position position="61"/>
    </location>
</feature>
<gene>
    <name evidence="1" type="ORF">AWZ03_015051</name>
</gene>
<keyword evidence="2" id="KW-1185">Reference proteome</keyword>
<dbReference type="OMA" id="TVWATEH"/>
<protein>
    <submittedName>
        <fullName evidence="1">Uncharacterized protein</fullName>
    </submittedName>
</protein>
<accession>A0A484ANI4</accession>
<evidence type="ECO:0000313" key="2">
    <source>
        <dbReference type="Proteomes" id="UP000295192"/>
    </source>
</evidence>
<proteinExistence type="predicted"/>